<dbReference type="Gene3D" id="1.25.10.10">
    <property type="entry name" value="Leucine-rich Repeat Variant"/>
    <property type="match status" value="1"/>
</dbReference>
<keyword evidence="2" id="KW-1185">Reference proteome</keyword>
<evidence type="ECO:0000259" key="1">
    <source>
        <dbReference type="Pfam" id="PF04869"/>
    </source>
</evidence>
<feature type="domain" description="Vesicle tethering protein Uso1/P115-like head" evidence="1">
    <location>
        <begin position="416"/>
        <end position="620"/>
    </location>
</feature>
<evidence type="ECO:0000313" key="3">
    <source>
        <dbReference type="WBParaSite" id="PTRK_0000524700.1"/>
    </source>
</evidence>
<accession>A0A0N4ZCJ4</accession>
<protein>
    <submittedName>
        <fullName evidence="3">Uso1_p115_head domain-containing protein</fullName>
    </submittedName>
</protein>
<dbReference type="InterPro" id="IPR006953">
    <property type="entry name" value="Vesicle_Uso1_P115_head"/>
</dbReference>
<organism evidence="2 3">
    <name type="scientific">Parastrongyloides trichosuri</name>
    <name type="common">Possum-specific nematode worm</name>
    <dbReference type="NCBI Taxonomy" id="131310"/>
    <lineage>
        <taxon>Eukaryota</taxon>
        <taxon>Metazoa</taxon>
        <taxon>Ecdysozoa</taxon>
        <taxon>Nematoda</taxon>
        <taxon>Chromadorea</taxon>
        <taxon>Rhabditida</taxon>
        <taxon>Tylenchina</taxon>
        <taxon>Panagrolaimomorpha</taxon>
        <taxon>Strongyloidoidea</taxon>
        <taxon>Strongyloididae</taxon>
        <taxon>Parastrongyloides</taxon>
    </lineage>
</organism>
<reference evidence="3" key="1">
    <citation type="submission" date="2017-02" db="UniProtKB">
        <authorList>
            <consortium name="WormBaseParasite"/>
        </authorList>
    </citation>
    <scope>IDENTIFICATION</scope>
</reference>
<name>A0A0N4ZCJ4_PARTI</name>
<dbReference type="WBParaSite" id="PTRK_0000524700.1">
    <property type="protein sequence ID" value="PTRK_0000524700.1"/>
    <property type="gene ID" value="PTRK_0000524700"/>
</dbReference>
<dbReference type="AlphaFoldDB" id="A0A0N4ZCJ4"/>
<dbReference type="STRING" id="131310.A0A0N4ZCJ4"/>
<dbReference type="Pfam" id="PF04869">
    <property type="entry name" value="Uso1_p115_head"/>
    <property type="match status" value="1"/>
</dbReference>
<proteinExistence type="predicted"/>
<dbReference type="GO" id="GO:0000139">
    <property type="term" value="C:Golgi membrane"/>
    <property type="evidence" value="ECO:0007669"/>
    <property type="project" value="InterPro"/>
</dbReference>
<dbReference type="GO" id="GO:0048280">
    <property type="term" value="P:vesicle fusion with Golgi apparatus"/>
    <property type="evidence" value="ECO:0007669"/>
    <property type="project" value="InterPro"/>
</dbReference>
<dbReference type="InterPro" id="IPR011989">
    <property type="entry name" value="ARM-like"/>
</dbReference>
<dbReference type="Proteomes" id="UP000038045">
    <property type="component" value="Unplaced"/>
</dbReference>
<dbReference type="GO" id="GO:0006886">
    <property type="term" value="P:intracellular protein transport"/>
    <property type="evidence" value="ECO:0007669"/>
    <property type="project" value="InterPro"/>
</dbReference>
<evidence type="ECO:0000313" key="2">
    <source>
        <dbReference type="Proteomes" id="UP000038045"/>
    </source>
</evidence>
<sequence length="702" mass="80586">MNSGELRVSREQFENLLNGFNNLDNDEQFFITAFSKLPVDIKEYRKEIGTAVFGVLHEKPIHDKHAVSYPFIVAGYKILDDIFYLEEHDPTDNVLEELAYFFIEGVNDIETLSEQIQCGVEDLAVFSSKLLQHITKCYPNEVIGIVGNIQFASYLIDLLRSNNLNYFNLAHKLLSTFCIYSSDFVRCIDNLHFIPQCFEILCYLDENDYRIGKIFHIIGCAFKTSAYTARIFANDLVLFSQLCGIFCKILDPEINEHGESGYHYWTSERTENAKMVLFFVKSLLIHEKKMSIKDDCQAFFSQNSVLETIARIAFYYGIGAPSQEMVIDSRSVVARLIDNCYSSQSMFANMKIVNLDHVPFSLLNAAINDIDKYCTADQSLFGLLDVFIAIQNGNELIFDTWFGSASVGFNNVAPQESNIILKLYEFFSGYSFASWFSSTILTSVFLNCKENAKNLWNYPVNLYRENVLLHEIILDELTHRPITDGESKTGFLCLLFTALEVYSDVIPEFINNERYIRCLKNEIDYPLGDKKYSMANKGIASMIFANIYLKKEKFDKNVQDQIWMIVNEQLGLAVLSEAIDDFTKMKEYKEASENANSFDDYHLKDVYLDHVVCKVFKSKEFDFFKILNGDKGRISKDAKKLIVAPYLETIRKQDVKICELTNKVNLLEIANKKIIDEMVKNLGSEKMVGIFEMNKTEHNASG</sequence>